<dbReference type="EMBL" id="PDKJ01000006">
    <property type="protein sequence ID" value="RXJ68112.1"/>
    <property type="molecule type" value="Genomic_DNA"/>
</dbReference>
<dbReference type="Proteomes" id="UP000290172">
    <property type="component" value="Unassembled WGS sequence"/>
</dbReference>
<name>A0A4Q0YCM9_9BACT</name>
<evidence type="ECO:0000313" key="1">
    <source>
        <dbReference type="EMBL" id="RXJ68112.1"/>
    </source>
</evidence>
<dbReference type="RefSeq" id="WP_128980733.1">
    <property type="nucleotide sequence ID" value="NZ_PDKJ01000006.1"/>
</dbReference>
<dbReference type="AlphaFoldDB" id="A0A4Q0YCM9"/>
<dbReference type="Pfam" id="PF19669">
    <property type="entry name" value="DUF6172"/>
    <property type="match status" value="1"/>
</dbReference>
<gene>
    <name evidence="1" type="ORF">CRV08_07590</name>
</gene>
<comment type="caution">
    <text evidence="1">The sequence shown here is derived from an EMBL/GenBank/DDBJ whole genome shotgun (WGS) entry which is preliminary data.</text>
</comment>
<reference evidence="1 2" key="1">
    <citation type="submission" date="2017-10" db="EMBL/GenBank/DDBJ databases">
        <title>Genomics of the genus Arcobacter.</title>
        <authorList>
            <person name="Perez-Cataluna A."/>
            <person name="Figueras M.J."/>
        </authorList>
    </citation>
    <scope>NUCLEOTIDE SEQUENCE [LARGE SCALE GENOMIC DNA]</scope>
    <source>
        <strain evidence="1 2">CECT 8993</strain>
    </source>
</reference>
<sequence>MKKTFILQVENKAEDRVVESIKNEIRKYIKREQKKPLPEEKDFWFFDCKFAKDEETPQEIPFSDIIKCVNEAVSAKSKTFYLEIIARAEKREKKLEIADIDNISELSEDDIKED</sequence>
<proteinExistence type="predicted"/>
<dbReference type="InterPro" id="IPR046170">
    <property type="entry name" value="DUF6172"/>
</dbReference>
<organism evidence="1 2">
    <name type="scientific">Halarcobacter ebronensis</name>
    <dbReference type="NCBI Taxonomy" id="1462615"/>
    <lineage>
        <taxon>Bacteria</taxon>
        <taxon>Pseudomonadati</taxon>
        <taxon>Campylobacterota</taxon>
        <taxon>Epsilonproteobacteria</taxon>
        <taxon>Campylobacterales</taxon>
        <taxon>Arcobacteraceae</taxon>
        <taxon>Halarcobacter</taxon>
    </lineage>
</organism>
<protein>
    <submittedName>
        <fullName evidence="1">Uncharacterized protein</fullName>
    </submittedName>
</protein>
<accession>A0A4Q0YCM9</accession>
<evidence type="ECO:0000313" key="2">
    <source>
        <dbReference type="Proteomes" id="UP000290172"/>
    </source>
</evidence>